<comment type="caution">
    <text evidence="2">The sequence shown here is derived from an EMBL/GenBank/DDBJ whole genome shotgun (WGS) entry which is preliminary data.</text>
</comment>
<dbReference type="GO" id="GO:0010181">
    <property type="term" value="F:FMN binding"/>
    <property type="evidence" value="ECO:0007669"/>
    <property type="project" value="TreeGrafter"/>
</dbReference>
<dbReference type="Pfam" id="PF03358">
    <property type="entry name" value="FMN_red"/>
    <property type="match status" value="1"/>
</dbReference>
<dbReference type="PANTHER" id="PTHR30543:SF21">
    <property type="entry name" value="NAD(P)H-DEPENDENT FMN REDUCTASE LOT6"/>
    <property type="match status" value="1"/>
</dbReference>
<feature type="domain" description="NADPH-dependent FMN reductase-like" evidence="1">
    <location>
        <begin position="3"/>
        <end position="144"/>
    </location>
</feature>
<keyword evidence="3" id="KW-1185">Reference proteome</keyword>
<dbReference type="OrthoDB" id="9812295at2"/>
<dbReference type="Gene3D" id="3.40.50.360">
    <property type="match status" value="1"/>
</dbReference>
<dbReference type="Proteomes" id="UP000029055">
    <property type="component" value="Unassembled WGS sequence"/>
</dbReference>
<evidence type="ECO:0000313" key="2">
    <source>
        <dbReference type="EMBL" id="KFJ04177.1"/>
    </source>
</evidence>
<dbReference type="AlphaFoldDB" id="A0A087E8S6"/>
<organism evidence="2 3">
    <name type="scientific">Bifidobacterium subtile</name>
    <dbReference type="NCBI Taxonomy" id="77635"/>
    <lineage>
        <taxon>Bacteria</taxon>
        <taxon>Bacillati</taxon>
        <taxon>Actinomycetota</taxon>
        <taxon>Actinomycetes</taxon>
        <taxon>Bifidobacteriales</taxon>
        <taxon>Bifidobacteriaceae</taxon>
        <taxon>Bifidobacterium</taxon>
    </lineage>
</organism>
<sequence length="181" mass="19191">MTTIAVLVGSLRKDSFNLRLAKSVERLLPEGVEFVYANLNLPLFNQDLEADFPPEATALKQLVEGADGVLFVTPEYNRSFSGVLKNAIDWGSRPWGQSSFAGKPAALIGASGGALGATQAQAALRNVLVFLDTKLMGQPEVYFNALTGFDENGALAPAAEGFIKAFTEAFVKHVEGAAAAK</sequence>
<dbReference type="STRING" id="77635.BISU_1215"/>
<dbReference type="eggNOG" id="COG0431">
    <property type="taxonomic scope" value="Bacteria"/>
</dbReference>
<dbReference type="EC" id="1.6.5.2" evidence="2"/>
<dbReference type="EMBL" id="JGZR01000005">
    <property type="protein sequence ID" value="KFJ04177.1"/>
    <property type="molecule type" value="Genomic_DNA"/>
</dbReference>
<dbReference type="InterPro" id="IPR050712">
    <property type="entry name" value="NAD(P)H-dep_reductase"/>
</dbReference>
<accession>A0A087E8S6</accession>
<dbReference type="InterPro" id="IPR005025">
    <property type="entry name" value="FMN_Rdtase-like_dom"/>
</dbReference>
<dbReference type="InterPro" id="IPR029039">
    <property type="entry name" value="Flavoprotein-like_sf"/>
</dbReference>
<name>A0A087E8S6_9BIFI</name>
<dbReference type="PANTHER" id="PTHR30543">
    <property type="entry name" value="CHROMATE REDUCTASE"/>
    <property type="match status" value="1"/>
</dbReference>
<evidence type="ECO:0000313" key="3">
    <source>
        <dbReference type="Proteomes" id="UP000029055"/>
    </source>
</evidence>
<dbReference type="GO" id="GO:0003955">
    <property type="term" value="F:NAD(P)H dehydrogenase (quinone) activity"/>
    <property type="evidence" value="ECO:0007669"/>
    <property type="project" value="UniProtKB-EC"/>
</dbReference>
<evidence type="ECO:0000259" key="1">
    <source>
        <dbReference type="Pfam" id="PF03358"/>
    </source>
</evidence>
<reference evidence="2 3" key="1">
    <citation type="submission" date="2014-03" db="EMBL/GenBank/DDBJ databases">
        <title>Genomics of Bifidobacteria.</title>
        <authorList>
            <person name="Ventura M."/>
            <person name="Milani C."/>
            <person name="Lugli G.A."/>
        </authorList>
    </citation>
    <scope>NUCLEOTIDE SEQUENCE [LARGE SCALE GENOMIC DNA]</scope>
    <source>
        <strain evidence="2 3">LMG 11597</strain>
    </source>
</reference>
<dbReference type="RefSeq" id="WP_024463447.1">
    <property type="nucleotide sequence ID" value="NZ_CP062939.1"/>
</dbReference>
<gene>
    <name evidence="2" type="ORF">BISU_1215</name>
</gene>
<proteinExistence type="predicted"/>
<dbReference type="GO" id="GO:0005829">
    <property type="term" value="C:cytosol"/>
    <property type="evidence" value="ECO:0007669"/>
    <property type="project" value="TreeGrafter"/>
</dbReference>
<protein>
    <submittedName>
        <fullName evidence="2">Putative NADPH-dependent FMN reductase</fullName>
        <ecNumber evidence="2">1.6.5.2</ecNumber>
    </submittedName>
</protein>
<keyword evidence="2" id="KW-0560">Oxidoreductase</keyword>
<dbReference type="SUPFAM" id="SSF52218">
    <property type="entry name" value="Flavoproteins"/>
    <property type="match status" value="1"/>
</dbReference>